<dbReference type="PANTHER" id="PTHR22427">
    <property type="entry name" value="GH15728P"/>
    <property type="match status" value="1"/>
</dbReference>
<dbReference type="Gene3D" id="3.30.710.10">
    <property type="entry name" value="Potassium Channel Kv1.1, Chain A"/>
    <property type="match status" value="1"/>
</dbReference>
<feature type="compositionally biased region" description="Polar residues" evidence="1">
    <location>
        <begin position="1146"/>
        <end position="1161"/>
    </location>
</feature>
<comment type="caution">
    <text evidence="3">The sequence shown here is derived from an EMBL/GenBank/DDBJ whole genome shotgun (WGS) entry which is preliminary data.</text>
</comment>
<feature type="compositionally biased region" description="Basic and acidic residues" evidence="1">
    <location>
        <begin position="1095"/>
        <end position="1145"/>
    </location>
</feature>
<dbReference type="InterPro" id="IPR011333">
    <property type="entry name" value="SKP1/BTB/POZ_sf"/>
</dbReference>
<feature type="compositionally biased region" description="Low complexity" evidence="1">
    <location>
        <begin position="157"/>
        <end position="166"/>
    </location>
</feature>
<feature type="region of interest" description="Disordered" evidence="1">
    <location>
        <begin position="1085"/>
        <end position="1168"/>
    </location>
</feature>
<sequence length="1293" mass="145289">MFPSPRPPIGLSPSWTERFFLEREALQRELAKQIRHNMANIIGHAPTADVLLVASDGHKFHAHSLILRKRAPNFFRRYVQSVAPEARIPNEIVALCPRHQLFEIAIGDVDSNTLGFFIRSIYTAEEVLELSNGQRHRTGNGMDEDEDDGEKEDQFESGEGNLLEGSEQSDQQKESLIIRMGDRTENKTNQRDLAIPMTSFLELAEYAEQKTKSEGTETIQQRNVPSSSISDFGTVSADRILSPKFIPITSANEEQQMEKEMKEEKKIFPIFIGMDGTVEEEPNGTDSVPSMCSSIMAKSLPSAADASESLTLMDSAVSSIRGRAIARRRLSSVSSLNSLCSVDLLTPTYENAPFTSVVDESQKTASKLATDLLQIYTEQRDAEEQKCQLGQIVLVEAKDGTKLRAPLCTVWANSEYFRAILSPLLGPPLKSLLLVPLPRFSSPSVHFFLQFLHGGLCSIPPSTSDENPLDVWELFELGAFVRSEMFVKMLALNVRAMLFHFFHRPCVACVSALFDALPKMELEIPALRELFDEALRWQAANFTRIWKGRVFLHLSDRWQRHCRDALLQSVDEENFVDVLLGCEKLQVILPRLKSAAAAQRVLRMLADVEEYCLELIRAQFDSLISSRAFRTLGKGLALNLSLLEDILPPLVHSLSADTAIRAFIALKELLAELDQNPSAESRTSEFEMRPPSSVSSCDNSPMKKLSKQNAYFGSSGSIASGFRAQQIMASEWNPRFKGLCHRLGNVLDRHMLHFASSMLDSEEWGSLGHAEQARIREFGLFVELKMPRAPLPRLSSFGRVHKRSSSVGVGPNSRLGMAEMDRTRSLERKALHGHATVTSRPSLSTQMEEEIAGTTNMIINGQDGRDEEKKETNWKEEDGGERRRGMNERDEDDGRRRRSGINEKEEDDGGRRRGMNSREEEEEDGRGKGGGMNSMEEEEEDGRGRKDGMNSREEDDGGGRNVINEREEEGEDGRGRGGRRGMNSREEEEEDVRERRRGMNNMEEDDGRRARHVDKAQKVRKRSAETVLDLEQRTDAEKANNSLTSIQDEAENGLMPSSADVKSQSAHLNAKIMHKSANVLVQKTFSNKNLETEQTESRVNKKSKNEQKQRKTDERQKEKAEGKSEETEKEKAIENEKKEKPKRTDQTTLLEAMPSSSNTPQKVPVPLIDRQRTHTVMTVEENVRAGIVAYLGTIGPSNETGSSRSKKPQSIVRPMPQQQREDGVPSSSTAEQQKRTSRTTTAKRMNTNASQNQIPTQTGSLTRKKAVTERERKTTRDKGGRERGENDKSKKIN</sequence>
<dbReference type="InterPro" id="IPR043225">
    <property type="entry name" value="BACK_BTBD8"/>
</dbReference>
<dbReference type="EMBL" id="JBICCN010000254">
    <property type="protein sequence ID" value="KAL3082803.1"/>
    <property type="molecule type" value="Genomic_DNA"/>
</dbReference>
<feature type="compositionally biased region" description="Basic and acidic residues" evidence="1">
    <location>
        <begin position="863"/>
        <end position="903"/>
    </location>
</feature>
<evidence type="ECO:0000313" key="3">
    <source>
        <dbReference type="EMBL" id="KAL3082803.1"/>
    </source>
</evidence>
<feature type="region of interest" description="Disordered" evidence="1">
    <location>
        <begin position="132"/>
        <end position="173"/>
    </location>
</feature>
<dbReference type="PROSITE" id="PS50097">
    <property type="entry name" value="BTB"/>
    <property type="match status" value="1"/>
</dbReference>
<evidence type="ECO:0000259" key="2">
    <source>
        <dbReference type="PROSITE" id="PS50097"/>
    </source>
</evidence>
<dbReference type="Proteomes" id="UP001620645">
    <property type="component" value="Unassembled WGS sequence"/>
</dbReference>
<feature type="region of interest" description="Disordered" evidence="1">
    <location>
        <begin position="1193"/>
        <end position="1293"/>
    </location>
</feature>
<dbReference type="CDD" id="cd18186">
    <property type="entry name" value="BTB_POZ_ZBTB_KLHL-like"/>
    <property type="match status" value="1"/>
</dbReference>
<feature type="region of interest" description="Disordered" evidence="1">
    <location>
        <begin position="855"/>
        <end position="1067"/>
    </location>
</feature>
<dbReference type="InterPro" id="IPR000210">
    <property type="entry name" value="BTB/POZ_dom"/>
</dbReference>
<keyword evidence="4" id="KW-1185">Reference proteome</keyword>
<evidence type="ECO:0000313" key="4">
    <source>
        <dbReference type="Proteomes" id="UP001620645"/>
    </source>
</evidence>
<dbReference type="Pfam" id="PF26017">
    <property type="entry name" value="BACK_BTBD8"/>
    <property type="match status" value="1"/>
</dbReference>
<feature type="compositionally biased region" description="Basic and acidic residues" evidence="1">
    <location>
        <begin position="942"/>
        <end position="952"/>
    </location>
</feature>
<gene>
    <name evidence="3" type="ORF">niasHS_010605</name>
</gene>
<proteinExistence type="predicted"/>
<feature type="domain" description="BTB" evidence="2">
    <location>
        <begin position="48"/>
        <end position="130"/>
    </location>
</feature>
<feature type="compositionally biased region" description="Acidic residues" evidence="1">
    <location>
        <begin position="142"/>
        <end position="156"/>
    </location>
</feature>
<name>A0ABD2J6B6_HETSC</name>
<organism evidence="3 4">
    <name type="scientific">Heterodera schachtii</name>
    <name type="common">Sugarbeet cyst nematode worm</name>
    <name type="synonym">Tylenchus schachtii</name>
    <dbReference type="NCBI Taxonomy" id="97005"/>
    <lineage>
        <taxon>Eukaryota</taxon>
        <taxon>Metazoa</taxon>
        <taxon>Ecdysozoa</taxon>
        <taxon>Nematoda</taxon>
        <taxon>Chromadorea</taxon>
        <taxon>Rhabditida</taxon>
        <taxon>Tylenchina</taxon>
        <taxon>Tylenchomorpha</taxon>
        <taxon>Tylenchoidea</taxon>
        <taxon>Heteroderidae</taxon>
        <taxon>Heteroderinae</taxon>
        <taxon>Heterodera</taxon>
    </lineage>
</organism>
<protein>
    <recommendedName>
        <fullName evidence="2">BTB domain-containing protein</fullName>
    </recommendedName>
</protein>
<feature type="compositionally biased region" description="Basic and acidic residues" evidence="1">
    <location>
        <begin position="1266"/>
        <end position="1293"/>
    </location>
</feature>
<dbReference type="PANTHER" id="PTHR22427:SF7">
    <property type="entry name" value="GH15728P"/>
    <property type="match status" value="1"/>
</dbReference>
<feature type="compositionally biased region" description="Polar residues" evidence="1">
    <location>
        <begin position="1238"/>
        <end position="1261"/>
    </location>
</feature>
<dbReference type="SUPFAM" id="SSF54695">
    <property type="entry name" value="POZ domain"/>
    <property type="match status" value="1"/>
</dbReference>
<reference evidence="3 4" key="1">
    <citation type="submission" date="2024-10" db="EMBL/GenBank/DDBJ databases">
        <authorList>
            <person name="Kim D."/>
        </authorList>
    </citation>
    <scope>NUCLEOTIDE SEQUENCE [LARGE SCALE GENOMIC DNA]</scope>
    <source>
        <strain evidence="3">Taebaek</strain>
    </source>
</reference>
<evidence type="ECO:0000256" key="1">
    <source>
        <dbReference type="SAM" id="MobiDB-lite"/>
    </source>
</evidence>
<feature type="region of interest" description="Disordered" evidence="1">
    <location>
        <begin position="680"/>
        <end position="701"/>
    </location>
</feature>
<accession>A0ABD2J6B6</accession>